<evidence type="ECO:0000313" key="7">
    <source>
        <dbReference type="Proteomes" id="UP000219215"/>
    </source>
</evidence>
<dbReference type="PANTHER" id="PTHR34653">
    <property type="match status" value="1"/>
</dbReference>
<dbReference type="HAMAP" id="MF_00724">
    <property type="entry name" value="FliE"/>
    <property type="match status" value="1"/>
</dbReference>
<dbReference type="EMBL" id="LT907975">
    <property type="protein sequence ID" value="SOB60706.1"/>
    <property type="molecule type" value="Genomic_DNA"/>
</dbReference>
<dbReference type="GO" id="GO:0005198">
    <property type="term" value="F:structural molecule activity"/>
    <property type="evidence" value="ECO:0007669"/>
    <property type="project" value="UniProtKB-UniRule"/>
</dbReference>
<dbReference type="OrthoDB" id="285952at2"/>
<proteinExistence type="inferred from homology"/>
<gene>
    <name evidence="4 6" type="primary">fliE</name>
    <name evidence="6" type="ORF">DPRO_3789</name>
</gene>
<evidence type="ECO:0000256" key="3">
    <source>
        <dbReference type="ARBA" id="ARBA00023143"/>
    </source>
</evidence>
<keyword evidence="3 4" id="KW-0975">Bacterial flagellum</keyword>
<dbReference type="GO" id="GO:0071973">
    <property type="term" value="P:bacterial-type flagellum-dependent cell motility"/>
    <property type="evidence" value="ECO:0007669"/>
    <property type="project" value="InterPro"/>
</dbReference>
<keyword evidence="6" id="KW-0969">Cilium</keyword>
<accession>A0A2C8FE17</accession>
<dbReference type="RefSeq" id="WP_097013391.1">
    <property type="nucleotide sequence ID" value="NZ_LT907975.1"/>
</dbReference>
<evidence type="ECO:0000256" key="4">
    <source>
        <dbReference type="HAMAP-Rule" id="MF_00724"/>
    </source>
</evidence>
<evidence type="ECO:0000256" key="5">
    <source>
        <dbReference type="NCBIfam" id="TIGR00205"/>
    </source>
</evidence>
<dbReference type="GO" id="GO:0003774">
    <property type="term" value="F:cytoskeletal motor activity"/>
    <property type="evidence" value="ECO:0007669"/>
    <property type="project" value="InterPro"/>
</dbReference>
<evidence type="ECO:0000256" key="1">
    <source>
        <dbReference type="ARBA" id="ARBA00004117"/>
    </source>
</evidence>
<dbReference type="NCBIfam" id="TIGR00205">
    <property type="entry name" value="fliE"/>
    <property type="match status" value="1"/>
</dbReference>
<dbReference type="AlphaFoldDB" id="A0A2C8FE17"/>
<dbReference type="InterPro" id="IPR001624">
    <property type="entry name" value="FliE"/>
</dbReference>
<comment type="subcellular location">
    <subcellularLocation>
        <location evidence="1 4">Bacterial flagellum basal body</location>
    </subcellularLocation>
</comment>
<dbReference type="PRINTS" id="PR01006">
    <property type="entry name" value="FLGHOOKFLIE"/>
</dbReference>
<dbReference type="Proteomes" id="UP000219215">
    <property type="component" value="Chromosome DPRO"/>
</dbReference>
<reference evidence="7" key="1">
    <citation type="submission" date="2017-09" db="EMBL/GenBank/DDBJ databases">
        <authorList>
            <person name="Regsiter A."/>
            <person name="William W."/>
        </authorList>
    </citation>
    <scope>NUCLEOTIDE SEQUENCE [LARGE SCALE GENOMIC DNA]</scope>
    <source>
        <strain evidence="7">500-1</strain>
    </source>
</reference>
<dbReference type="PANTHER" id="PTHR34653:SF1">
    <property type="entry name" value="FLAGELLAR HOOK-BASAL BODY COMPLEX PROTEIN FLIE"/>
    <property type="match status" value="1"/>
</dbReference>
<evidence type="ECO:0000313" key="6">
    <source>
        <dbReference type="EMBL" id="SOB60706.1"/>
    </source>
</evidence>
<evidence type="ECO:0000256" key="2">
    <source>
        <dbReference type="ARBA" id="ARBA00009272"/>
    </source>
</evidence>
<dbReference type="KEGG" id="pprf:DPRO_3789"/>
<name>A0A2C8FE17_9BACT</name>
<dbReference type="GO" id="GO:0009425">
    <property type="term" value="C:bacterial-type flagellum basal body"/>
    <property type="evidence" value="ECO:0007669"/>
    <property type="project" value="UniProtKB-SubCell"/>
</dbReference>
<dbReference type="Pfam" id="PF02049">
    <property type="entry name" value="FliE"/>
    <property type="match status" value="1"/>
</dbReference>
<keyword evidence="7" id="KW-1185">Reference proteome</keyword>
<comment type="similarity">
    <text evidence="2 4">Belongs to the FliE family.</text>
</comment>
<sequence length="109" mass="12270">MVVKSVAINAYQSAMDVRSRSVQNTVAQSLKKAPKPVEDFSDTLSNSLKSVNEMQAEKKSMIEEFASGKNQNVHELMITMQKAGMTMQMTSAVRSKLMQSYQEIMRMPF</sequence>
<protein>
    <recommendedName>
        <fullName evidence="4 5">Flagellar hook-basal body complex protein FliE</fullName>
    </recommendedName>
</protein>
<keyword evidence="6" id="KW-0966">Cell projection</keyword>
<organism evidence="6 7">
    <name type="scientific">Pseudodesulfovibrio profundus</name>
    <dbReference type="NCBI Taxonomy" id="57320"/>
    <lineage>
        <taxon>Bacteria</taxon>
        <taxon>Pseudomonadati</taxon>
        <taxon>Thermodesulfobacteriota</taxon>
        <taxon>Desulfovibrionia</taxon>
        <taxon>Desulfovibrionales</taxon>
        <taxon>Desulfovibrionaceae</taxon>
    </lineage>
</organism>
<keyword evidence="6" id="KW-0282">Flagellum</keyword>